<dbReference type="PROSITE" id="PS50125">
    <property type="entry name" value="GUANYLATE_CYCLASE_2"/>
    <property type="match status" value="1"/>
</dbReference>
<dbReference type="InterPro" id="IPR029787">
    <property type="entry name" value="Nucleotide_cyclase"/>
</dbReference>
<dbReference type="SUPFAM" id="SSF55961">
    <property type="entry name" value="Bet v1-like"/>
    <property type="match status" value="1"/>
</dbReference>
<dbReference type="InterPro" id="IPR050697">
    <property type="entry name" value="Adenylyl/Guanylyl_Cyclase_3/4"/>
</dbReference>
<proteinExistence type="inferred from homology"/>
<evidence type="ECO:0000259" key="2">
    <source>
        <dbReference type="PROSITE" id="PS50125"/>
    </source>
</evidence>
<keyword evidence="4" id="KW-1185">Reference proteome</keyword>
<evidence type="ECO:0000256" key="1">
    <source>
        <dbReference type="ARBA" id="ARBA00005381"/>
    </source>
</evidence>
<dbReference type="InterPro" id="IPR045983">
    <property type="entry name" value="GUC-dom-containing_N"/>
</dbReference>
<comment type="similarity">
    <text evidence="1">Belongs to the adenylyl cyclase class-3 family.</text>
</comment>
<dbReference type="GO" id="GO:0004016">
    <property type="term" value="F:adenylate cyclase activity"/>
    <property type="evidence" value="ECO:0007669"/>
    <property type="project" value="UniProtKB-ARBA"/>
</dbReference>
<dbReference type="AlphaFoldDB" id="A0A1N7KG38"/>
<protein>
    <submittedName>
        <fullName evidence="3">Adenylate cyclase, class 3</fullName>
    </submittedName>
</protein>
<evidence type="ECO:0000313" key="4">
    <source>
        <dbReference type="Proteomes" id="UP000187608"/>
    </source>
</evidence>
<reference evidence="4" key="1">
    <citation type="submission" date="2017-01" db="EMBL/GenBank/DDBJ databases">
        <authorList>
            <person name="Varghese N."/>
            <person name="Submissions S."/>
        </authorList>
    </citation>
    <scope>NUCLEOTIDE SEQUENCE [LARGE SCALE GENOMIC DNA]</scope>
    <source>
        <strain evidence="4">DSM 23127</strain>
    </source>
</reference>
<feature type="domain" description="Guanylate cyclase" evidence="2">
    <location>
        <begin position="429"/>
        <end position="546"/>
    </location>
</feature>
<dbReference type="PANTHER" id="PTHR43081:SF19">
    <property type="entry name" value="PH-SENSITIVE ADENYLATE CYCLASE RV1264"/>
    <property type="match status" value="1"/>
</dbReference>
<dbReference type="CDD" id="cd07302">
    <property type="entry name" value="CHD"/>
    <property type="match status" value="1"/>
</dbReference>
<evidence type="ECO:0000313" key="3">
    <source>
        <dbReference type="EMBL" id="SIS60571.1"/>
    </source>
</evidence>
<accession>A0A1N7KG38</accession>
<dbReference type="EMBL" id="FTOC01000011">
    <property type="protein sequence ID" value="SIS60571.1"/>
    <property type="molecule type" value="Genomic_DNA"/>
</dbReference>
<dbReference type="Gene3D" id="3.30.70.1230">
    <property type="entry name" value="Nucleotide cyclase"/>
    <property type="match status" value="1"/>
</dbReference>
<dbReference type="SMART" id="SM00044">
    <property type="entry name" value="CYCc"/>
    <property type="match status" value="1"/>
</dbReference>
<dbReference type="InterPro" id="IPR001054">
    <property type="entry name" value="A/G_cyclase"/>
</dbReference>
<dbReference type="OrthoDB" id="9801841at2"/>
<dbReference type="SUPFAM" id="SSF55073">
    <property type="entry name" value="Nucleotide cyclase"/>
    <property type="match status" value="1"/>
</dbReference>
<sequence length="604" mass="69675">MTQDKTIHYEEEKSIELPVHTLWELLSDTNHLNHYIGLFPVTFSPFRKENGTFYRKAYAKAFGLIPVEWREQTFSWVRDQWYEVERVYETGPVERVVWQVHTEEIDAKRSMLKLKGFFTYRNILGQVMLSRVILPQLRKTFDYATTFESNREQSIPRPQATKKIEADQELLVNRTEELKKEEVQSDMVEQLQSDILHLDNEEVSAIRPYRWAETYGWNRRETVQLYLLATKAGILEQHWSMLCPNCRVPKATVSSMKDIPNQVHCDLCGLDYDVDFDRLIEMQFRPHASIRKVEEEIYCLNGPMNAPHIIAQFRISPGTSDVMLPSPESPVRFRVLGHNFTAGYMREVTKENASMTVTGDSFDAEFYNAADSLTIHNHNEEEIVLVLEETAWDDDALTARELTSLQLFRDLFATEVLSPDQEIHVSNMTILFTDLKASTTMYEKVGDAPAYADIRKHFDFIRKYVQKADGAIVKTIGDSVMAAFTRETDAFQAAMNIQAHINVLRQDVEEPLRIKIGLHSGPVIAVNANDLLDYFGRTVNLASRIEQESDGDDVVLSSELFDSISIDMEPWQDKWEVDRNTATLHGFENNVEIVHVKRKAETSV</sequence>
<dbReference type="Proteomes" id="UP000187608">
    <property type="component" value="Unassembled WGS sequence"/>
</dbReference>
<dbReference type="GO" id="GO:0006171">
    <property type="term" value="P:cAMP biosynthetic process"/>
    <property type="evidence" value="ECO:0007669"/>
    <property type="project" value="TreeGrafter"/>
</dbReference>
<dbReference type="Pfam" id="PF00211">
    <property type="entry name" value="Guanylate_cyc"/>
    <property type="match status" value="1"/>
</dbReference>
<gene>
    <name evidence="3" type="ORF">SAMN05421687_11149</name>
</gene>
<name>A0A1N7KG38_9BACI</name>
<dbReference type="RefSeq" id="WP_076560334.1">
    <property type="nucleotide sequence ID" value="NZ_FTOC01000011.1"/>
</dbReference>
<dbReference type="Pfam" id="PF19363">
    <property type="entry name" value="DUF5939"/>
    <property type="match status" value="1"/>
</dbReference>
<dbReference type="PANTHER" id="PTHR43081">
    <property type="entry name" value="ADENYLATE CYCLASE, TERMINAL-DIFFERENTIATION SPECIFIC-RELATED"/>
    <property type="match status" value="1"/>
</dbReference>
<dbReference type="STRING" id="570947.SAMN05421687_11149"/>
<dbReference type="GO" id="GO:0035556">
    <property type="term" value="P:intracellular signal transduction"/>
    <property type="evidence" value="ECO:0007669"/>
    <property type="project" value="InterPro"/>
</dbReference>
<organism evidence="3 4">
    <name type="scientific">Salimicrobium flavidum</name>
    <dbReference type="NCBI Taxonomy" id="570947"/>
    <lineage>
        <taxon>Bacteria</taxon>
        <taxon>Bacillati</taxon>
        <taxon>Bacillota</taxon>
        <taxon>Bacilli</taxon>
        <taxon>Bacillales</taxon>
        <taxon>Bacillaceae</taxon>
        <taxon>Salimicrobium</taxon>
    </lineage>
</organism>